<reference evidence="2 3" key="1">
    <citation type="submission" date="2012-08" db="EMBL/GenBank/DDBJ databases">
        <title>Whole genome shotgun sequence of Gordonia rubripertincta NBRC 101908.</title>
        <authorList>
            <person name="Takarada H."/>
            <person name="Hosoyama A."/>
            <person name="Tsuchikane K."/>
            <person name="Katsumata H."/>
            <person name="Baba S."/>
            <person name="Ohji S."/>
            <person name="Yamazaki S."/>
            <person name="Fujita N."/>
        </authorList>
    </citation>
    <scope>NUCLEOTIDE SEQUENCE [LARGE SCALE GENOMIC DNA]</scope>
    <source>
        <strain evidence="2 3">NBRC 101908</strain>
    </source>
</reference>
<dbReference type="InterPro" id="IPR036388">
    <property type="entry name" value="WH-like_DNA-bd_sf"/>
</dbReference>
<protein>
    <recommendedName>
        <fullName evidence="4">RNA polymerase ECF-type sigma factor</fullName>
    </recommendedName>
</protein>
<organism evidence="2 3">
    <name type="scientific">Gordonia rubripertincta NBRC 101908</name>
    <dbReference type="NCBI Taxonomy" id="1077975"/>
    <lineage>
        <taxon>Bacteria</taxon>
        <taxon>Bacillati</taxon>
        <taxon>Actinomycetota</taxon>
        <taxon>Actinomycetes</taxon>
        <taxon>Mycobacteriales</taxon>
        <taxon>Gordoniaceae</taxon>
        <taxon>Gordonia</taxon>
    </lineage>
</organism>
<keyword evidence="3" id="KW-1185">Reference proteome</keyword>
<feature type="region of interest" description="Disordered" evidence="1">
    <location>
        <begin position="102"/>
        <end position="121"/>
    </location>
</feature>
<dbReference type="EMBL" id="BAHB01000077">
    <property type="protein sequence ID" value="GAB86690.1"/>
    <property type="molecule type" value="Genomic_DNA"/>
</dbReference>
<dbReference type="Proteomes" id="UP000010744">
    <property type="component" value="Unassembled WGS sequence"/>
</dbReference>
<name>A0ABQ0HWP7_GORRU</name>
<comment type="caution">
    <text evidence="2">The sequence shown here is derived from an EMBL/GenBank/DDBJ whole genome shotgun (WGS) entry which is preliminary data.</text>
</comment>
<proteinExistence type="predicted"/>
<accession>A0ABQ0HWP7</accession>
<gene>
    <name evidence="2" type="ORF">GORBP_077_01190</name>
</gene>
<dbReference type="Gene3D" id="1.10.10.10">
    <property type="entry name" value="Winged helix-like DNA-binding domain superfamily/Winged helix DNA-binding domain"/>
    <property type="match status" value="1"/>
</dbReference>
<feature type="compositionally biased region" description="Basic and acidic residues" evidence="1">
    <location>
        <begin position="106"/>
        <end position="121"/>
    </location>
</feature>
<evidence type="ECO:0000313" key="3">
    <source>
        <dbReference type="Proteomes" id="UP000010744"/>
    </source>
</evidence>
<evidence type="ECO:0000256" key="1">
    <source>
        <dbReference type="SAM" id="MobiDB-lite"/>
    </source>
</evidence>
<sequence>MGACVLVFANEFKRYQRAEARRSGLTELPDVIDARWSTSIHSPENMVLDRDSLIRRLDEVSPRQKEMVILRAAGFELAEITEITGATSAKAVEGALYRLRVKNRKDHPAPKRQEGRGGERR</sequence>
<evidence type="ECO:0008006" key="4">
    <source>
        <dbReference type="Google" id="ProtNLM"/>
    </source>
</evidence>
<evidence type="ECO:0000313" key="2">
    <source>
        <dbReference type="EMBL" id="GAB86690.1"/>
    </source>
</evidence>